<dbReference type="SUPFAM" id="SSF53335">
    <property type="entry name" value="S-adenosyl-L-methionine-dependent methyltransferases"/>
    <property type="match status" value="1"/>
</dbReference>
<dbReference type="InterPro" id="IPR029063">
    <property type="entry name" value="SAM-dependent_MTases_sf"/>
</dbReference>
<organism evidence="5 6">
    <name type="scientific">Pseudoalteromonas holothuriae</name>
    <dbReference type="NCBI Taxonomy" id="2963714"/>
    <lineage>
        <taxon>Bacteria</taxon>
        <taxon>Pseudomonadati</taxon>
        <taxon>Pseudomonadota</taxon>
        <taxon>Gammaproteobacteria</taxon>
        <taxon>Alteromonadales</taxon>
        <taxon>Pseudoalteromonadaceae</taxon>
        <taxon>Pseudoalteromonas</taxon>
    </lineage>
</organism>
<dbReference type="InterPro" id="IPR025110">
    <property type="entry name" value="AMP-bd_C"/>
</dbReference>
<dbReference type="InterPro" id="IPR006162">
    <property type="entry name" value="Ppantetheine_attach_site"/>
</dbReference>
<dbReference type="Gene3D" id="3.40.50.150">
    <property type="entry name" value="Vaccinia Virus protein VP39"/>
    <property type="match status" value="1"/>
</dbReference>
<evidence type="ECO:0000256" key="3">
    <source>
        <dbReference type="ARBA" id="ARBA00022553"/>
    </source>
</evidence>
<dbReference type="PROSITE" id="PS00455">
    <property type="entry name" value="AMP_BINDING"/>
    <property type="match status" value="1"/>
</dbReference>
<dbReference type="Gene3D" id="1.10.1200.10">
    <property type="entry name" value="ACP-like"/>
    <property type="match status" value="1"/>
</dbReference>
<dbReference type="Gene3D" id="3.40.50.980">
    <property type="match status" value="2"/>
</dbReference>
<dbReference type="GO" id="GO:0005737">
    <property type="term" value="C:cytoplasm"/>
    <property type="evidence" value="ECO:0007669"/>
    <property type="project" value="TreeGrafter"/>
</dbReference>
<accession>A0A9W4VZU4</accession>
<dbReference type="Pfam" id="PF00668">
    <property type="entry name" value="Condensation"/>
    <property type="match status" value="1"/>
</dbReference>
<dbReference type="Pfam" id="PF00975">
    <property type="entry name" value="Thioesterase"/>
    <property type="match status" value="1"/>
</dbReference>
<dbReference type="GO" id="GO:0043041">
    <property type="term" value="P:amino acid activation for nonribosomal peptide biosynthetic process"/>
    <property type="evidence" value="ECO:0007669"/>
    <property type="project" value="TreeGrafter"/>
</dbReference>
<dbReference type="PROSITE" id="PS00012">
    <property type="entry name" value="PHOSPHOPANTETHEINE"/>
    <property type="match status" value="1"/>
</dbReference>
<dbReference type="GO" id="GO:0031177">
    <property type="term" value="F:phosphopantetheine binding"/>
    <property type="evidence" value="ECO:0007669"/>
    <property type="project" value="InterPro"/>
</dbReference>
<keyword evidence="6" id="KW-1185">Reference proteome</keyword>
<evidence type="ECO:0000313" key="5">
    <source>
        <dbReference type="EMBL" id="CAH9058823.1"/>
    </source>
</evidence>
<dbReference type="PROSITE" id="PS50075">
    <property type="entry name" value="CARRIER"/>
    <property type="match status" value="1"/>
</dbReference>
<comment type="caution">
    <text evidence="5">The sequence shown here is derived from an EMBL/GenBank/DDBJ whole genome shotgun (WGS) entry which is preliminary data.</text>
</comment>
<dbReference type="SUPFAM" id="SSF56801">
    <property type="entry name" value="Acetyl-CoA synthetase-like"/>
    <property type="match status" value="1"/>
</dbReference>
<dbReference type="InterPro" id="IPR020806">
    <property type="entry name" value="PKS_PP-bd"/>
</dbReference>
<dbReference type="InterPro" id="IPR045851">
    <property type="entry name" value="AMP-bd_C_sf"/>
</dbReference>
<dbReference type="SUPFAM" id="SSF53474">
    <property type="entry name" value="alpha/beta-Hydrolases"/>
    <property type="match status" value="1"/>
</dbReference>
<dbReference type="SMART" id="SM00823">
    <property type="entry name" value="PKS_PP"/>
    <property type="match status" value="1"/>
</dbReference>
<name>A0A9W4VZU4_9GAMM</name>
<dbReference type="InterPro" id="IPR000873">
    <property type="entry name" value="AMP-dep_synth/lig_dom"/>
</dbReference>
<dbReference type="GO" id="GO:0044550">
    <property type="term" value="P:secondary metabolite biosynthetic process"/>
    <property type="evidence" value="ECO:0007669"/>
    <property type="project" value="TreeGrafter"/>
</dbReference>
<dbReference type="InterPro" id="IPR001242">
    <property type="entry name" value="Condensation_dom"/>
</dbReference>
<proteinExistence type="predicted"/>
<dbReference type="Pfam" id="PF00550">
    <property type="entry name" value="PP-binding"/>
    <property type="match status" value="1"/>
</dbReference>
<dbReference type="GO" id="GO:0016874">
    <property type="term" value="F:ligase activity"/>
    <property type="evidence" value="ECO:0007669"/>
    <property type="project" value="UniProtKB-KW"/>
</dbReference>
<dbReference type="EMBL" id="CAMAPC010000007">
    <property type="protein sequence ID" value="CAH9058823.1"/>
    <property type="molecule type" value="Genomic_DNA"/>
</dbReference>
<sequence>MSLTSPGTENAVNSQQAMEQKVYWKSVFNQVTQASRLPHDKYGQFKATDVRADKESYEMTLEQFEPLWNLSKSSDKSLHVLLMAGWTLLLNKYSGLKTLLVGTLGYKEDDAAFAERMLVVRNELTSVYDIRELLVQTQNMQLDAIQNQTLNTKQINAFLQSNGSDVTELSQLVDTCLCLENIQNADSIPDKMFALVLKAKRSSKGLTLTFEFDIAHYSRQFIAHLAKIYFSLLNRIALNTDQVLKDISLCDEQAKLQILNEFNRAPSTFSDGVSVSQLVSDMARKTPDKVALQYNEQTITYAELERKATQIAEYMIKDRRLQFEERVAVMMDRSIACFTAMLGILKAGGAYVPVDCELSEERITTILDSAQVRTVLSESSKIKLLNNVQWQAKTFESFVCLDSEDVYGIEEAEQSELMSQQLWHYIGEKATNDIEGGGWYSSYDGGLIPQQEIDEYVDNTYQKLAPYLTKTSKVLEIGCATGFTMYRIAQEVCQYVGTDLSDVIIERNNQRIQKEGITNIKLAAMPAHEVINLDEDNFDIVIINSVIQDFHGHNYLRQVINNVITKLGDKGIIFIGDVMDQDRKQSMTNDFIEYKRAHPSKDVKTKIDWRAELFVSKDFFADLVHEFNDIVAVESDDKIHTIANEFTRFRFDSLLHVNKTHSAPVDQAKKKYQHDLSAVNKYTDSAFTSPYADKFDGHNLAYVIFTSGSTGVPKGAMIEHRGLINHAQAKIDDLGMDQNSVIAQNAALFFDISVWQYFAPLMLGATVKIYDNTLIFKPQEFMQRVMDDEISVLEVVPSYLSVLKGVLSETKAELKHLKYLMVTGEVIKPTAVNEWLELYPNIPVVNAYGPTEASDDITHGIIAQKVISERVTIGKPVNNMQVTIVDENMNLCPVGVKGEICVSGVGVGRGYINDRQKTALAFIAATGKHPRLYKTGDVGAWNQDGSIDFFGRNDYQIKIRGFRIELGDIESAIRRFSGVTDVCVITEGHEENLQLVACVCYNAEQVEAGSEETFNEHLKRFLMQELPDYMHPSRVHHFDKLSLSANGKVDRKALSKLAAQKNRGVIIEPEEELEFHLREVWADVLEMNINEIGITEDFFDIGGNSVTVLKLVNRISSELGIHTTINTIFEHRTIQQLGQEMQQEREVIEGLRCTIKLNNSQSKNNLFLIHAGDGTIFAYRTLAKLLEPTHTVYGIQARGLTDKSVLPESLPEVIGEYLNEMFKVQPDGPYLIGGLCTGTHIAFDMARALENLGKEVQELLLLDIPVEWPEPLIKKMTKASKRHKPGNWANKIEMARDKVMYYMKDENINRAQRTDDEQVEFKDWKATVYKHMSHLLSYKSKSFRLLDTPITVLSAIGNPEALKTQEDWQRMTTEKVTFIEVPGDHDSMFYPPHVQEVHRLMDPEQYIDGRWKQKWRNKL</sequence>
<dbReference type="Pfam" id="PF13193">
    <property type="entry name" value="AMP-binding_C"/>
    <property type="match status" value="1"/>
</dbReference>
<dbReference type="Pfam" id="PF13847">
    <property type="entry name" value="Methyltransf_31"/>
    <property type="match status" value="1"/>
</dbReference>
<dbReference type="PANTHER" id="PTHR45527">
    <property type="entry name" value="NONRIBOSOMAL PEPTIDE SYNTHETASE"/>
    <property type="match status" value="1"/>
</dbReference>
<reference evidence="5" key="1">
    <citation type="submission" date="2022-07" db="EMBL/GenBank/DDBJ databases">
        <authorList>
            <person name="Criscuolo A."/>
        </authorList>
    </citation>
    <scope>NUCLEOTIDE SEQUENCE</scope>
    <source>
        <strain evidence="5">CIP111854</strain>
    </source>
</reference>
<dbReference type="InterPro" id="IPR009081">
    <property type="entry name" value="PP-bd_ACP"/>
</dbReference>
<dbReference type="Gene3D" id="3.30.300.30">
    <property type="match status" value="1"/>
</dbReference>
<gene>
    <name evidence="5" type="primary">dltA_4</name>
    <name evidence="5" type="ORF">PSECIP111854_02280</name>
</gene>
<dbReference type="InterPro" id="IPR042099">
    <property type="entry name" value="ANL_N_sf"/>
</dbReference>
<evidence type="ECO:0000259" key="4">
    <source>
        <dbReference type="PROSITE" id="PS50075"/>
    </source>
</evidence>
<feature type="domain" description="Carrier" evidence="4">
    <location>
        <begin position="1068"/>
        <end position="1145"/>
    </location>
</feature>
<dbReference type="PANTHER" id="PTHR45527:SF1">
    <property type="entry name" value="FATTY ACID SYNTHASE"/>
    <property type="match status" value="1"/>
</dbReference>
<dbReference type="CDD" id="cd02440">
    <property type="entry name" value="AdoMet_MTases"/>
    <property type="match status" value="1"/>
</dbReference>
<dbReference type="Gene3D" id="3.40.50.1820">
    <property type="entry name" value="alpha/beta hydrolase"/>
    <property type="match status" value="1"/>
</dbReference>
<dbReference type="InterPro" id="IPR025714">
    <property type="entry name" value="Methyltranfer_dom"/>
</dbReference>
<dbReference type="Pfam" id="PF00501">
    <property type="entry name" value="AMP-binding"/>
    <property type="match status" value="2"/>
</dbReference>
<evidence type="ECO:0000313" key="6">
    <source>
        <dbReference type="Proteomes" id="UP001152467"/>
    </source>
</evidence>
<dbReference type="CDD" id="cd05930">
    <property type="entry name" value="A_NRPS"/>
    <property type="match status" value="1"/>
</dbReference>
<evidence type="ECO:0000256" key="1">
    <source>
        <dbReference type="ARBA" id="ARBA00001957"/>
    </source>
</evidence>
<protein>
    <submittedName>
        <fullName evidence="5">D-alanine--D-alanyl carrier protein ligase</fullName>
        <ecNumber evidence="5">6.2.1.54</ecNumber>
    </submittedName>
</protein>
<dbReference type="SUPFAM" id="SSF52777">
    <property type="entry name" value="CoA-dependent acyltransferases"/>
    <property type="match status" value="1"/>
</dbReference>
<keyword evidence="2" id="KW-0596">Phosphopantetheine</keyword>
<comment type="cofactor">
    <cofactor evidence="1">
        <name>pantetheine 4'-phosphate</name>
        <dbReference type="ChEBI" id="CHEBI:47942"/>
    </cofactor>
</comment>
<dbReference type="InterPro" id="IPR020845">
    <property type="entry name" value="AMP-binding_CS"/>
</dbReference>
<dbReference type="SUPFAM" id="SSF47336">
    <property type="entry name" value="ACP-like"/>
    <property type="match status" value="1"/>
</dbReference>
<dbReference type="Gene3D" id="3.40.50.12780">
    <property type="entry name" value="N-terminal domain of ligase-like"/>
    <property type="match status" value="1"/>
</dbReference>
<keyword evidence="5" id="KW-0436">Ligase</keyword>
<dbReference type="Gene3D" id="3.30.559.30">
    <property type="entry name" value="Nonribosomal peptide synthetase, condensation domain"/>
    <property type="match status" value="1"/>
</dbReference>
<evidence type="ECO:0000256" key="2">
    <source>
        <dbReference type="ARBA" id="ARBA00022450"/>
    </source>
</evidence>
<dbReference type="InterPro" id="IPR001031">
    <property type="entry name" value="Thioesterase"/>
</dbReference>
<dbReference type="InterPro" id="IPR029058">
    <property type="entry name" value="AB_hydrolase_fold"/>
</dbReference>
<keyword evidence="3" id="KW-0597">Phosphoprotein</keyword>
<dbReference type="InterPro" id="IPR036736">
    <property type="entry name" value="ACP-like_sf"/>
</dbReference>
<dbReference type="EC" id="6.2.1.54" evidence="5"/>
<dbReference type="Proteomes" id="UP001152467">
    <property type="component" value="Unassembled WGS sequence"/>
</dbReference>